<keyword evidence="5" id="KW-0648">Protein biosynthesis</keyword>
<dbReference type="EMBL" id="KF900394">
    <property type="protein sequence ID" value="AIE93470.1"/>
    <property type="molecule type" value="Genomic_DNA"/>
</dbReference>
<dbReference type="SUPFAM" id="SSF50677">
    <property type="entry name" value="ValRS/IleRS/LeuRS editing domain"/>
    <property type="match status" value="1"/>
</dbReference>
<evidence type="ECO:0000256" key="7">
    <source>
        <dbReference type="ARBA" id="ARBA00029936"/>
    </source>
</evidence>
<dbReference type="InterPro" id="IPR014729">
    <property type="entry name" value="Rossmann-like_a/b/a_fold"/>
</dbReference>
<reference evidence="9" key="1">
    <citation type="journal article" date="2014" name="Genome Biol. Evol.">
        <title>Pangenome evidence for extensive interdomain horizontal transfer affecting lineage core and shell genes in uncultured planktonic thaumarchaeota and euryarchaeota.</title>
        <authorList>
            <person name="Deschamps P."/>
            <person name="Zivanovic Y."/>
            <person name="Moreira D."/>
            <person name="Rodriguez-Valera F."/>
            <person name="Lopez-Garcia P."/>
        </authorList>
    </citation>
    <scope>NUCLEOTIDE SEQUENCE</scope>
</reference>
<dbReference type="GO" id="GO:0006438">
    <property type="term" value="P:valyl-tRNA aminoacylation"/>
    <property type="evidence" value="ECO:0007669"/>
    <property type="project" value="InterPro"/>
</dbReference>
<evidence type="ECO:0000256" key="2">
    <source>
        <dbReference type="ARBA" id="ARBA00022598"/>
    </source>
</evidence>
<proteinExistence type="predicted"/>
<keyword evidence="3" id="KW-0547">Nucleotide-binding</keyword>
<protein>
    <recommendedName>
        <fullName evidence="1">valine--tRNA ligase</fullName>
        <ecNumber evidence="1">6.1.1.9</ecNumber>
    </recommendedName>
    <alternativeName>
        <fullName evidence="7">Valyl-tRNA synthetase</fullName>
    </alternativeName>
</protein>
<evidence type="ECO:0000256" key="3">
    <source>
        <dbReference type="ARBA" id="ARBA00022741"/>
    </source>
</evidence>
<dbReference type="EC" id="6.1.1.9" evidence="1"/>
<evidence type="ECO:0000256" key="6">
    <source>
        <dbReference type="ARBA" id="ARBA00023146"/>
    </source>
</evidence>
<accession>A0A075FPC7</accession>
<keyword evidence="6 9" id="KW-0030">Aminoacyl-tRNA synthetase</keyword>
<dbReference type="SUPFAM" id="SSF52374">
    <property type="entry name" value="Nucleotidylyl transferase"/>
    <property type="match status" value="1"/>
</dbReference>
<name>A0A075FPC7_9ARCH</name>
<keyword evidence="4" id="KW-0067">ATP-binding</keyword>
<dbReference type="InterPro" id="IPR009008">
    <property type="entry name" value="Val/Leu/Ile-tRNA-synth_edit"/>
</dbReference>
<evidence type="ECO:0000313" key="9">
    <source>
        <dbReference type="EMBL" id="AIE93470.1"/>
    </source>
</evidence>
<evidence type="ECO:0000259" key="8">
    <source>
        <dbReference type="Pfam" id="PF00133"/>
    </source>
</evidence>
<feature type="domain" description="Aminoacyl-tRNA synthetase class Ia" evidence="8">
    <location>
        <begin position="6"/>
        <end position="93"/>
    </location>
</feature>
<evidence type="ECO:0000256" key="1">
    <source>
        <dbReference type="ARBA" id="ARBA00013169"/>
    </source>
</evidence>
<dbReference type="GO" id="GO:0004832">
    <property type="term" value="F:valine-tRNA ligase activity"/>
    <property type="evidence" value="ECO:0007669"/>
    <property type="project" value="UniProtKB-EC"/>
</dbReference>
<dbReference type="Gene3D" id="3.40.50.620">
    <property type="entry name" value="HUPs"/>
    <property type="match status" value="1"/>
</dbReference>
<dbReference type="Gene3D" id="3.90.740.10">
    <property type="entry name" value="Valyl/Leucyl/Isoleucyl-tRNA synthetase, editing domain"/>
    <property type="match status" value="1"/>
</dbReference>
<dbReference type="AlphaFoldDB" id="A0A075FPC7"/>
<gene>
    <name evidence="9" type="primary">VARS</name>
    <name evidence="9" type="synonym">valS</name>
</gene>
<dbReference type="Pfam" id="PF00133">
    <property type="entry name" value="tRNA-synt_1"/>
    <property type="match status" value="1"/>
</dbReference>
<evidence type="ECO:0000256" key="4">
    <source>
        <dbReference type="ARBA" id="ARBA00022840"/>
    </source>
</evidence>
<keyword evidence="2 9" id="KW-0436">Ligase</keyword>
<dbReference type="InterPro" id="IPR002303">
    <property type="entry name" value="Valyl-tRNA_ligase"/>
</dbReference>
<dbReference type="GO" id="GO:0002161">
    <property type="term" value="F:aminoacyl-tRNA deacylase activity"/>
    <property type="evidence" value="ECO:0007669"/>
    <property type="project" value="InterPro"/>
</dbReference>
<dbReference type="InterPro" id="IPR002300">
    <property type="entry name" value="aa-tRNA-synth_Ia"/>
</dbReference>
<dbReference type="GO" id="GO:0005524">
    <property type="term" value="F:ATP binding"/>
    <property type="evidence" value="ECO:0007669"/>
    <property type="project" value="UniProtKB-KW"/>
</dbReference>
<dbReference type="GO" id="GO:0005829">
    <property type="term" value="C:cytosol"/>
    <property type="evidence" value="ECO:0007669"/>
    <property type="project" value="TreeGrafter"/>
</dbReference>
<evidence type="ECO:0000256" key="5">
    <source>
        <dbReference type="ARBA" id="ARBA00022917"/>
    </source>
</evidence>
<dbReference type="PANTHER" id="PTHR11946:SF93">
    <property type="entry name" value="VALINE--TRNA LIGASE, CHLOROPLASTIC_MITOCHONDRIAL 2"/>
    <property type="match status" value="1"/>
</dbReference>
<dbReference type="PANTHER" id="PTHR11946">
    <property type="entry name" value="VALYL-TRNA SYNTHETASES"/>
    <property type="match status" value="1"/>
</dbReference>
<sequence length="267" mass="30470">MRETERGEFIELCKNALDDLESEMIQIMKSLGISGDFKNYYRTDSEEYRKFTQETFIDLWKKGTIYLATRPNNYDWVSGTTIADAEIVYDEIPTKLVYMKFIVKDTSKEIIIASTRPELLCACKTVIVNPDDSRYADLIGKKLIAPLTNNEIEISPHHSAKMEFGSGAVMVCSYGDQNDVALFRELELEEVVAIGLDGRMTDVAGEYKGLKPKQARTKIIEDLESAGLVEKIEDISHRTPLSERSKIPIEIIPMEEYYLKQKESIEK</sequence>
<organism evidence="9">
    <name type="scientific">uncultured marine thaumarchaeote AD1000_36_B08</name>
    <dbReference type="NCBI Taxonomy" id="1455910"/>
    <lineage>
        <taxon>Archaea</taxon>
        <taxon>Nitrososphaerota</taxon>
        <taxon>environmental samples</taxon>
    </lineage>
</organism>